<comment type="similarity">
    <text evidence="1">Belongs to the DprA/Smf family.</text>
</comment>
<evidence type="ECO:0000256" key="1">
    <source>
        <dbReference type="ARBA" id="ARBA00006525"/>
    </source>
</evidence>
<evidence type="ECO:0000313" key="3">
    <source>
        <dbReference type="EMBL" id="PIR98339.1"/>
    </source>
</evidence>
<reference evidence="4" key="1">
    <citation type="submission" date="2017-09" db="EMBL/GenBank/DDBJ databases">
        <title>Depth-based differentiation of microbial function through sediment-hosted aquifers and enrichment of novel symbionts in the deep terrestrial subsurface.</title>
        <authorList>
            <person name="Probst A.J."/>
            <person name="Ladd B."/>
            <person name="Jarett J.K."/>
            <person name="Geller-Mcgrath D.E."/>
            <person name="Sieber C.M.K."/>
            <person name="Emerson J.B."/>
            <person name="Anantharaman K."/>
            <person name="Thomas B.C."/>
            <person name="Malmstrom R."/>
            <person name="Stieglmeier M."/>
            <person name="Klingl A."/>
            <person name="Woyke T."/>
            <person name="Ryan C.M."/>
            <person name="Banfield J.F."/>
        </authorList>
    </citation>
    <scope>NUCLEOTIDE SEQUENCE [LARGE SCALE GENOMIC DNA]</scope>
</reference>
<sequence>MPYKSLDLNEGGYPKLLKEIQDPPQKIYLRGSEDLLNKPAVAIVGTRSASQKGKEIAKEFAKEISRGGYVVISGLALGIDASAHRGALEGGNTIAVLGTNIANIYPQENIALSEKILENGLIISEHGEDDATDKEDFLRRNRIISGLSLAVIVIEAPKISGALSTARHAAEQGRDVFVVPGAIDDPNYIGSHELIRDGAILVKSVQDILEDISLKI</sequence>
<feature type="domain" description="Smf/DprA SLOG" evidence="2">
    <location>
        <begin position="9"/>
        <end position="212"/>
    </location>
</feature>
<dbReference type="Proteomes" id="UP000230776">
    <property type="component" value="Unassembled WGS sequence"/>
</dbReference>
<dbReference type="GO" id="GO:0009294">
    <property type="term" value="P:DNA-mediated transformation"/>
    <property type="evidence" value="ECO:0007669"/>
    <property type="project" value="InterPro"/>
</dbReference>
<protein>
    <submittedName>
        <fullName evidence="3">DNA-protecting protein DprA</fullName>
    </submittedName>
</protein>
<accession>A0A2H0VJ15</accession>
<evidence type="ECO:0000259" key="2">
    <source>
        <dbReference type="Pfam" id="PF02481"/>
    </source>
</evidence>
<dbReference type="InterPro" id="IPR057666">
    <property type="entry name" value="DrpA_SLOG"/>
</dbReference>
<proteinExistence type="inferred from homology"/>
<name>A0A2H0VJ15_9BACT</name>
<dbReference type="NCBIfam" id="TIGR00732">
    <property type="entry name" value="dprA"/>
    <property type="match status" value="1"/>
</dbReference>
<dbReference type="PANTHER" id="PTHR43022">
    <property type="entry name" value="PROTEIN SMF"/>
    <property type="match status" value="1"/>
</dbReference>
<gene>
    <name evidence="3" type="primary">dprA</name>
    <name evidence="3" type="ORF">COT88_02100</name>
</gene>
<dbReference type="SUPFAM" id="SSF102405">
    <property type="entry name" value="MCP/YpsA-like"/>
    <property type="match status" value="1"/>
</dbReference>
<dbReference type="PANTHER" id="PTHR43022:SF1">
    <property type="entry name" value="PROTEIN SMF"/>
    <property type="match status" value="1"/>
</dbReference>
<dbReference type="AlphaFoldDB" id="A0A2H0VJ15"/>
<comment type="caution">
    <text evidence="3">The sequence shown here is derived from an EMBL/GenBank/DDBJ whole genome shotgun (WGS) entry which is preliminary data.</text>
</comment>
<dbReference type="EMBL" id="PFAG01000021">
    <property type="protein sequence ID" value="PIR98339.1"/>
    <property type="molecule type" value="Genomic_DNA"/>
</dbReference>
<dbReference type="Gene3D" id="3.40.50.450">
    <property type="match status" value="1"/>
</dbReference>
<evidence type="ECO:0000313" key="4">
    <source>
        <dbReference type="Proteomes" id="UP000230776"/>
    </source>
</evidence>
<dbReference type="InterPro" id="IPR003488">
    <property type="entry name" value="DprA"/>
</dbReference>
<organism evidence="3 4">
    <name type="scientific">Candidatus Colwellbacteria bacterium CG10_big_fil_rev_8_21_14_0_10_41_28</name>
    <dbReference type="NCBI Taxonomy" id="1974539"/>
    <lineage>
        <taxon>Bacteria</taxon>
        <taxon>Candidatus Colwelliibacteriota</taxon>
    </lineage>
</organism>
<dbReference type="Pfam" id="PF02481">
    <property type="entry name" value="DNA_processg_A"/>
    <property type="match status" value="1"/>
</dbReference>